<dbReference type="InterPro" id="IPR011992">
    <property type="entry name" value="EF-hand-dom_pair"/>
</dbReference>
<comment type="subcellular location">
    <subcellularLocation>
        <location evidence="1">Membrane</location>
        <topology evidence="1">Multi-pass membrane protein</topology>
    </subcellularLocation>
</comment>
<organism evidence="7">
    <name type="scientific">Alexandrium andersonii</name>
    <dbReference type="NCBI Taxonomy" id="327968"/>
    <lineage>
        <taxon>Eukaryota</taxon>
        <taxon>Sar</taxon>
        <taxon>Alveolata</taxon>
        <taxon>Dinophyceae</taxon>
        <taxon>Gonyaulacales</taxon>
        <taxon>Pyrocystaceae</taxon>
        <taxon>Alexandrium</taxon>
    </lineage>
</organism>
<evidence type="ECO:0000256" key="1">
    <source>
        <dbReference type="ARBA" id="ARBA00004141"/>
    </source>
</evidence>
<dbReference type="SUPFAM" id="SSF47473">
    <property type="entry name" value="EF-hand"/>
    <property type="match status" value="1"/>
</dbReference>
<dbReference type="Gene3D" id="1.10.287.70">
    <property type="match status" value="1"/>
</dbReference>
<evidence type="ECO:0000256" key="2">
    <source>
        <dbReference type="ARBA" id="ARBA00022692"/>
    </source>
</evidence>
<reference evidence="7" key="1">
    <citation type="submission" date="2021-01" db="EMBL/GenBank/DDBJ databases">
        <authorList>
            <person name="Corre E."/>
            <person name="Pelletier E."/>
            <person name="Niang G."/>
            <person name="Scheremetjew M."/>
            <person name="Finn R."/>
            <person name="Kale V."/>
            <person name="Holt S."/>
            <person name="Cochrane G."/>
            <person name="Meng A."/>
            <person name="Brown T."/>
            <person name="Cohen L."/>
        </authorList>
    </citation>
    <scope>NUCLEOTIDE SEQUENCE</scope>
    <source>
        <strain evidence="7">CCMP2222</strain>
    </source>
</reference>
<proteinExistence type="predicted"/>
<evidence type="ECO:0000259" key="6">
    <source>
        <dbReference type="Pfam" id="PF00520"/>
    </source>
</evidence>
<feature type="domain" description="Ion transport" evidence="6">
    <location>
        <begin position="3"/>
        <end position="145"/>
    </location>
</feature>
<name>A0A7S2HJR3_9DINO</name>
<dbReference type="GO" id="GO:0005216">
    <property type="term" value="F:monoatomic ion channel activity"/>
    <property type="evidence" value="ECO:0007669"/>
    <property type="project" value="InterPro"/>
</dbReference>
<dbReference type="GO" id="GO:0016020">
    <property type="term" value="C:membrane"/>
    <property type="evidence" value="ECO:0007669"/>
    <property type="project" value="UniProtKB-SubCell"/>
</dbReference>
<dbReference type="Pfam" id="PF00520">
    <property type="entry name" value="Ion_trans"/>
    <property type="match status" value="1"/>
</dbReference>
<evidence type="ECO:0000256" key="5">
    <source>
        <dbReference type="SAM" id="Phobius"/>
    </source>
</evidence>
<evidence type="ECO:0000256" key="3">
    <source>
        <dbReference type="ARBA" id="ARBA00022989"/>
    </source>
</evidence>
<sequence length="308" mass="34905">MMRVPRFSSAMRSLVESIISTLGSLMQTILLLVVVLYVFGVACCQSAMDAVIRNMLGSHNTVDMEAYCSIVANQDFMSCKTWEFYGNLWTSMFTLFKATTNGMDWQEAYRPLSASSWSSAVLFIMFFTFTYFAVLNVVTGVFCQNAIESAERDHELLLQKHIASKDRYVIELQNLFRTIDAANTGSITISAFEEGLGDPRVQAYFHSMDITAHEAWALFKLLDVNEEHAIEVDNFVSGCLQLRGSARNFDIAMLRYECRFIIERLMVFMPHMDQQVKVLRSEFESLLFMARNETLVAPASGMETSSSV</sequence>
<dbReference type="InterPro" id="IPR005821">
    <property type="entry name" value="Ion_trans_dom"/>
</dbReference>
<evidence type="ECO:0000313" key="7">
    <source>
        <dbReference type="EMBL" id="CAD9492733.1"/>
    </source>
</evidence>
<feature type="transmembrane region" description="Helical" evidence="5">
    <location>
        <begin position="120"/>
        <end position="143"/>
    </location>
</feature>
<protein>
    <recommendedName>
        <fullName evidence="6">Ion transport domain-containing protein</fullName>
    </recommendedName>
</protein>
<keyword evidence="2 5" id="KW-0812">Transmembrane</keyword>
<keyword evidence="3 5" id="KW-1133">Transmembrane helix</keyword>
<evidence type="ECO:0000256" key="4">
    <source>
        <dbReference type="ARBA" id="ARBA00023136"/>
    </source>
</evidence>
<gene>
    <name evidence="7" type="ORF">AAND1436_LOCUS35409</name>
</gene>
<accession>A0A7S2HJR3</accession>
<dbReference type="Gene3D" id="1.10.238.10">
    <property type="entry name" value="EF-hand"/>
    <property type="match status" value="1"/>
</dbReference>
<keyword evidence="4 5" id="KW-0472">Membrane</keyword>
<dbReference type="AlphaFoldDB" id="A0A7S2HJR3"/>
<dbReference type="EMBL" id="HBGQ01073907">
    <property type="protein sequence ID" value="CAD9492733.1"/>
    <property type="molecule type" value="Transcribed_RNA"/>
</dbReference>